<comment type="caution">
    <text evidence="2">The sequence shown here is derived from an EMBL/GenBank/DDBJ whole genome shotgun (WGS) entry which is preliminary data.</text>
</comment>
<dbReference type="Proteomes" id="UP000782610">
    <property type="component" value="Unassembled WGS sequence"/>
</dbReference>
<proteinExistence type="predicted"/>
<dbReference type="NCBIfam" id="TIGR01300">
    <property type="entry name" value="CPA3_mnhG_phaG"/>
    <property type="match status" value="1"/>
</dbReference>
<gene>
    <name evidence="2" type="ORF">HY834_19210</name>
</gene>
<sequence length="106" mass="10570">MTYVASALIVIGAAFCALASLGILRFPDVYTRLHAASKAGPLGAGLILLAVALASGDLATAVRGVLGCAFLTLTVPLSGHLLARAALRAGTPLASITSINDQRGNG</sequence>
<dbReference type="EMBL" id="JACRAF010000064">
    <property type="protein sequence ID" value="MBI4923868.1"/>
    <property type="molecule type" value="Genomic_DNA"/>
</dbReference>
<reference evidence="2" key="1">
    <citation type="submission" date="2020-07" db="EMBL/GenBank/DDBJ databases">
        <title>Huge and variable diversity of episymbiotic CPR bacteria and DPANN archaea in groundwater ecosystems.</title>
        <authorList>
            <person name="He C.Y."/>
            <person name="Keren R."/>
            <person name="Whittaker M."/>
            <person name="Farag I.F."/>
            <person name="Doudna J."/>
            <person name="Cate J.H.D."/>
            <person name="Banfield J.F."/>
        </authorList>
    </citation>
    <scope>NUCLEOTIDE SEQUENCE</scope>
    <source>
        <strain evidence="2">NC_groundwater_1586_Pr3_B-0.1um_66_15</strain>
    </source>
</reference>
<feature type="transmembrane region" description="Helical" evidence="1">
    <location>
        <begin position="39"/>
        <end position="56"/>
    </location>
</feature>
<keyword evidence="1" id="KW-0812">Transmembrane</keyword>
<evidence type="ECO:0000256" key="1">
    <source>
        <dbReference type="SAM" id="Phobius"/>
    </source>
</evidence>
<dbReference type="InterPro" id="IPR005133">
    <property type="entry name" value="PhaG_MnhG_YufB"/>
</dbReference>
<dbReference type="PANTHER" id="PTHR34703:SF1">
    <property type="entry name" value="ANTIPORTER SUBUNIT MNHG2-RELATED"/>
    <property type="match status" value="1"/>
</dbReference>
<keyword evidence="1" id="KW-0472">Membrane</keyword>
<dbReference type="AlphaFoldDB" id="A0A933L6F6"/>
<dbReference type="GO" id="GO:0015385">
    <property type="term" value="F:sodium:proton antiporter activity"/>
    <property type="evidence" value="ECO:0007669"/>
    <property type="project" value="TreeGrafter"/>
</dbReference>
<evidence type="ECO:0000313" key="3">
    <source>
        <dbReference type="Proteomes" id="UP000782610"/>
    </source>
</evidence>
<name>A0A933L6F6_9HYPH</name>
<feature type="transmembrane region" description="Helical" evidence="1">
    <location>
        <begin position="62"/>
        <end position="83"/>
    </location>
</feature>
<evidence type="ECO:0000313" key="2">
    <source>
        <dbReference type="EMBL" id="MBI4923868.1"/>
    </source>
</evidence>
<organism evidence="2 3">
    <name type="scientific">Devosia nanyangense</name>
    <dbReference type="NCBI Taxonomy" id="1228055"/>
    <lineage>
        <taxon>Bacteria</taxon>
        <taxon>Pseudomonadati</taxon>
        <taxon>Pseudomonadota</taxon>
        <taxon>Alphaproteobacteria</taxon>
        <taxon>Hyphomicrobiales</taxon>
        <taxon>Devosiaceae</taxon>
        <taxon>Devosia</taxon>
    </lineage>
</organism>
<keyword evidence="1" id="KW-1133">Transmembrane helix</keyword>
<accession>A0A933L6F6</accession>
<dbReference type="NCBIfam" id="NF009314">
    <property type="entry name" value="PRK12674.1-2"/>
    <property type="match status" value="1"/>
</dbReference>
<dbReference type="Pfam" id="PF03334">
    <property type="entry name" value="PhaG_MnhG_YufB"/>
    <property type="match status" value="1"/>
</dbReference>
<protein>
    <submittedName>
        <fullName evidence="2">Monovalent cation/H(+) antiporter subunit G</fullName>
    </submittedName>
</protein>
<feature type="transmembrane region" description="Helical" evidence="1">
    <location>
        <begin position="6"/>
        <end position="27"/>
    </location>
</feature>
<dbReference type="PANTHER" id="PTHR34703">
    <property type="entry name" value="ANTIPORTER SUBUNIT MNHG2-RELATED"/>
    <property type="match status" value="1"/>
</dbReference>